<evidence type="ECO:0000313" key="1">
    <source>
        <dbReference type="EMBL" id="GFD00869.1"/>
    </source>
</evidence>
<name>A0A699SV60_TANCI</name>
<gene>
    <name evidence="1" type="ORF">Tci_872838</name>
</gene>
<organism evidence="1">
    <name type="scientific">Tanacetum cinerariifolium</name>
    <name type="common">Dalmatian daisy</name>
    <name type="synonym">Chrysanthemum cinerariifolium</name>
    <dbReference type="NCBI Taxonomy" id="118510"/>
    <lineage>
        <taxon>Eukaryota</taxon>
        <taxon>Viridiplantae</taxon>
        <taxon>Streptophyta</taxon>
        <taxon>Embryophyta</taxon>
        <taxon>Tracheophyta</taxon>
        <taxon>Spermatophyta</taxon>
        <taxon>Magnoliopsida</taxon>
        <taxon>eudicotyledons</taxon>
        <taxon>Gunneridae</taxon>
        <taxon>Pentapetalae</taxon>
        <taxon>asterids</taxon>
        <taxon>campanulids</taxon>
        <taxon>Asterales</taxon>
        <taxon>Asteraceae</taxon>
        <taxon>Asteroideae</taxon>
        <taxon>Anthemideae</taxon>
        <taxon>Anthemidinae</taxon>
        <taxon>Tanacetum</taxon>
    </lineage>
</organism>
<dbReference type="EMBL" id="BKCJ011187686">
    <property type="protein sequence ID" value="GFD00869.1"/>
    <property type="molecule type" value="Genomic_DNA"/>
</dbReference>
<dbReference type="AlphaFoldDB" id="A0A699SV60"/>
<dbReference type="GO" id="GO:0016301">
    <property type="term" value="F:kinase activity"/>
    <property type="evidence" value="ECO:0007669"/>
    <property type="project" value="UniProtKB-KW"/>
</dbReference>
<protein>
    <submittedName>
        <fullName evidence="1">Probable serine/threonine-protein kinase roco5 isoform X1</fullName>
    </submittedName>
</protein>
<sequence length="76" mass="8636">LCSNPSVGSNYAALKSTLCFGLLMQNPATCDGHRREVSLMDEDFFDYTNREVSNVGHVEYYNELLAKILSFMTYPF</sequence>
<keyword evidence="1" id="KW-0808">Transferase</keyword>
<proteinExistence type="predicted"/>
<feature type="non-terminal residue" evidence="1">
    <location>
        <position position="1"/>
    </location>
</feature>
<keyword evidence="1" id="KW-0418">Kinase</keyword>
<comment type="caution">
    <text evidence="1">The sequence shown here is derived from an EMBL/GenBank/DDBJ whole genome shotgun (WGS) entry which is preliminary data.</text>
</comment>
<accession>A0A699SV60</accession>
<reference evidence="1" key="1">
    <citation type="journal article" date="2019" name="Sci. Rep.">
        <title>Draft genome of Tanacetum cinerariifolium, the natural source of mosquito coil.</title>
        <authorList>
            <person name="Yamashiro T."/>
            <person name="Shiraishi A."/>
            <person name="Satake H."/>
            <person name="Nakayama K."/>
        </authorList>
    </citation>
    <scope>NUCLEOTIDE SEQUENCE</scope>
</reference>